<gene>
    <name evidence="1" type="primary">CT025887.1</name>
</gene>
<evidence type="ECO:0000313" key="1">
    <source>
        <dbReference type="EMBL" id="SBR03340.1"/>
    </source>
</evidence>
<reference evidence="1" key="1">
    <citation type="submission" date="2016-05" db="EMBL/GenBank/DDBJ databases">
        <authorList>
            <person name="Lavstsen T."/>
            <person name="Jespersen J.S."/>
        </authorList>
    </citation>
    <scope>NUCLEOTIDE SEQUENCE</scope>
    <source>
        <tissue evidence="1">Brain</tissue>
    </source>
</reference>
<proteinExistence type="predicted"/>
<feature type="non-terminal residue" evidence="1">
    <location>
        <position position="1"/>
    </location>
</feature>
<sequence length="74" mass="8276">HISMAGFLTKGPRCGGYTPSRNPKPTSTFQIYSVAFSIPECWLLGGWQKRELLHVKIHESLGCCLVAPPQQYKN</sequence>
<name>A0A1A8J122_NOTKU</name>
<dbReference type="EMBL" id="HAED01016895">
    <property type="protein sequence ID" value="SBR03340.1"/>
    <property type="molecule type" value="Transcribed_RNA"/>
</dbReference>
<dbReference type="AlphaFoldDB" id="A0A1A8J122"/>
<organism evidence="1">
    <name type="scientific">Nothobranchius kuhntae</name>
    <name type="common">Beira killifish</name>
    <dbReference type="NCBI Taxonomy" id="321403"/>
    <lineage>
        <taxon>Eukaryota</taxon>
        <taxon>Metazoa</taxon>
        <taxon>Chordata</taxon>
        <taxon>Craniata</taxon>
        <taxon>Vertebrata</taxon>
        <taxon>Euteleostomi</taxon>
        <taxon>Actinopterygii</taxon>
        <taxon>Neopterygii</taxon>
        <taxon>Teleostei</taxon>
        <taxon>Neoteleostei</taxon>
        <taxon>Acanthomorphata</taxon>
        <taxon>Ovalentaria</taxon>
        <taxon>Atherinomorphae</taxon>
        <taxon>Cyprinodontiformes</taxon>
        <taxon>Nothobranchiidae</taxon>
        <taxon>Nothobranchius</taxon>
    </lineage>
</organism>
<reference evidence="1" key="2">
    <citation type="submission" date="2016-06" db="EMBL/GenBank/DDBJ databases">
        <title>The genome of a short-lived fish provides insights into sex chromosome evolution and the genetic control of aging.</title>
        <authorList>
            <person name="Reichwald K."/>
            <person name="Felder M."/>
            <person name="Petzold A."/>
            <person name="Koch P."/>
            <person name="Groth M."/>
            <person name="Platzer M."/>
        </authorList>
    </citation>
    <scope>NUCLEOTIDE SEQUENCE</scope>
    <source>
        <tissue evidence="1">Brain</tissue>
    </source>
</reference>
<accession>A0A1A8J122</accession>
<protein>
    <submittedName>
        <fullName evidence="1">Uncharacterized protein</fullName>
    </submittedName>
</protein>